<dbReference type="RefSeq" id="XP_024343458.1">
    <property type="nucleotide sequence ID" value="XM_024478446.1"/>
</dbReference>
<evidence type="ECO:0000313" key="4">
    <source>
        <dbReference type="EMBL" id="OSX66664.1"/>
    </source>
</evidence>
<dbReference type="InterPro" id="IPR036291">
    <property type="entry name" value="NAD(P)-bd_dom_sf"/>
</dbReference>
<feature type="domain" description="Phosphogluconate dehydrogenase NAD-binding putative C-terminal" evidence="3">
    <location>
        <begin position="206"/>
        <end position="273"/>
    </location>
</feature>
<dbReference type="InterPro" id="IPR013328">
    <property type="entry name" value="6PGD_dom2"/>
</dbReference>
<evidence type="ECO:0000259" key="3">
    <source>
        <dbReference type="Pfam" id="PF09130"/>
    </source>
</evidence>
<evidence type="ECO:0000259" key="2">
    <source>
        <dbReference type="Pfam" id="PF03446"/>
    </source>
</evidence>
<dbReference type="GO" id="GO:0050661">
    <property type="term" value="F:NADP binding"/>
    <property type="evidence" value="ECO:0007669"/>
    <property type="project" value="InterPro"/>
</dbReference>
<dbReference type="InterPro" id="IPR051265">
    <property type="entry name" value="HIBADH-related_NP60_sf"/>
</dbReference>
<dbReference type="Pfam" id="PF09130">
    <property type="entry name" value="DUF1932"/>
    <property type="match status" value="1"/>
</dbReference>
<dbReference type="OrthoDB" id="9988102at2759"/>
<reference evidence="4 5" key="1">
    <citation type="submission" date="2017-04" db="EMBL/GenBank/DDBJ databases">
        <title>Genome Sequence of the Model Brown-Rot Fungus Postia placenta SB12.</title>
        <authorList>
            <consortium name="DOE Joint Genome Institute"/>
            <person name="Gaskell J."/>
            <person name="Kersten P."/>
            <person name="Larrondo L.F."/>
            <person name="Canessa P."/>
            <person name="Martinez D."/>
            <person name="Hibbett D."/>
            <person name="Schmoll M."/>
            <person name="Kubicek C.P."/>
            <person name="Martinez A.T."/>
            <person name="Yadav J."/>
            <person name="Master E."/>
            <person name="Magnuson J.K."/>
            <person name="James T."/>
            <person name="Yaver D."/>
            <person name="Berka R."/>
            <person name="Labutti K."/>
            <person name="Lipzen A."/>
            <person name="Aerts A."/>
            <person name="Barry K."/>
            <person name="Henrissat B."/>
            <person name="Blanchette R."/>
            <person name="Grigoriev I."/>
            <person name="Cullen D."/>
        </authorList>
    </citation>
    <scope>NUCLEOTIDE SEQUENCE [LARGE SCALE GENOMIC DNA]</scope>
    <source>
        <strain evidence="4 5">MAD-698-R-SB12</strain>
    </source>
</reference>
<name>A0A1X6NDK9_9APHY</name>
<gene>
    <name evidence="4" type="ORF">POSPLADRAFT_1044031</name>
</gene>
<dbReference type="Gene3D" id="1.10.1040.10">
    <property type="entry name" value="N-(1-d-carboxylethyl)-l-norvaline Dehydrogenase, domain 2"/>
    <property type="match status" value="1"/>
</dbReference>
<sequence length="307" mass="32048">MSAPTLAVVAAGAMGAAVARRFTVAGCTVLTNLDGRSAATRARAVAAGMHDVPLPELAARADWVLSILPPSEALAFATRYRDAHVRAESKIRSAKVAFADCNAVSPETAKKIAVLFAGSGIGFVDAGIIGGPPRDGYDPVFYASAELEDAELLESFAGLSKWGLKVSPLTGEGVGVGDASALKMSYAGITKGLTGLCSTMILAAHASSPATAQALLNELNASQPAILQRITRTIPDMLPKAYRWVGEMKEISAFVGAGEGEIHQGLAHLYERVERSLKEEQEGGGGQDVKALRGFVDDAKKVIERSK</sequence>
<dbReference type="PANTHER" id="PTHR43580:SF2">
    <property type="entry name" value="CYTOKINE-LIKE NUCLEAR FACTOR N-PAC"/>
    <property type="match status" value="1"/>
</dbReference>
<evidence type="ECO:0000313" key="5">
    <source>
        <dbReference type="Proteomes" id="UP000194127"/>
    </source>
</evidence>
<comment type="similarity">
    <text evidence="1">Belongs to the HIBADH-related family. NP60 subfamily.</text>
</comment>
<dbReference type="Pfam" id="PF03446">
    <property type="entry name" value="NAD_binding_2"/>
    <property type="match status" value="1"/>
</dbReference>
<evidence type="ECO:0008006" key="6">
    <source>
        <dbReference type="Google" id="ProtNLM"/>
    </source>
</evidence>
<dbReference type="SUPFAM" id="SSF48179">
    <property type="entry name" value="6-phosphogluconate dehydrogenase C-terminal domain-like"/>
    <property type="match status" value="1"/>
</dbReference>
<dbReference type="GeneID" id="36323396"/>
<evidence type="ECO:0000256" key="1">
    <source>
        <dbReference type="ARBA" id="ARBA00007598"/>
    </source>
</evidence>
<dbReference type="EMBL" id="KZ110592">
    <property type="protein sequence ID" value="OSX66664.1"/>
    <property type="molecule type" value="Genomic_DNA"/>
</dbReference>
<dbReference type="InterPro" id="IPR008927">
    <property type="entry name" value="6-PGluconate_DH-like_C_sf"/>
</dbReference>
<accession>A0A1X6NDK9</accession>
<dbReference type="InterPro" id="IPR006115">
    <property type="entry name" value="6PGDH_NADP-bd"/>
</dbReference>
<keyword evidence="5" id="KW-1185">Reference proteome</keyword>
<dbReference type="InterPro" id="IPR015814">
    <property type="entry name" value="Pgluconate_DH_NAD-bd_C"/>
</dbReference>
<dbReference type="PANTHER" id="PTHR43580">
    <property type="entry name" value="OXIDOREDUCTASE GLYR1-RELATED"/>
    <property type="match status" value="1"/>
</dbReference>
<protein>
    <recommendedName>
        <fullName evidence="6">Phosphogluconate dehydrogenase NAD-binding putative C-terminal domain-containing protein</fullName>
    </recommendedName>
</protein>
<dbReference type="Proteomes" id="UP000194127">
    <property type="component" value="Unassembled WGS sequence"/>
</dbReference>
<dbReference type="Gene3D" id="3.40.50.720">
    <property type="entry name" value="NAD(P)-binding Rossmann-like Domain"/>
    <property type="match status" value="1"/>
</dbReference>
<proteinExistence type="inferred from homology"/>
<feature type="domain" description="6-phosphogluconate dehydrogenase NADP-binding" evidence="2">
    <location>
        <begin position="6"/>
        <end position="135"/>
    </location>
</feature>
<dbReference type="STRING" id="670580.A0A1X6NDK9"/>
<organism evidence="4 5">
    <name type="scientific">Postia placenta MAD-698-R-SB12</name>
    <dbReference type="NCBI Taxonomy" id="670580"/>
    <lineage>
        <taxon>Eukaryota</taxon>
        <taxon>Fungi</taxon>
        <taxon>Dikarya</taxon>
        <taxon>Basidiomycota</taxon>
        <taxon>Agaricomycotina</taxon>
        <taxon>Agaricomycetes</taxon>
        <taxon>Polyporales</taxon>
        <taxon>Adustoporiaceae</taxon>
        <taxon>Rhodonia</taxon>
    </lineage>
</organism>
<dbReference type="AlphaFoldDB" id="A0A1X6NDK9"/>
<dbReference type="SUPFAM" id="SSF51735">
    <property type="entry name" value="NAD(P)-binding Rossmann-fold domains"/>
    <property type="match status" value="1"/>
</dbReference>